<organism evidence="2 3">
    <name type="scientific">Immersiella caudata</name>
    <dbReference type="NCBI Taxonomy" id="314043"/>
    <lineage>
        <taxon>Eukaryota</taxon>
        <taxon>Fungi</taxon>
        <taxon>Dikarya</taxon>
        <taxon>Ascomycota</taxon>
        <taxon>Pezizomycotina</taxon>
        <taxon>Sordariomycetes</taxon>
        <taxon>Sordariomycetidae</taxon>
        <taxon>Sordariales</taxon>
        <taxon>Lasiosphaeriaceae</taxon>
        <taxon>Immersiella</taxon>
    </lineage>
</organism>
<proteinExistence type="predicted"/>
<keyword evidence="3" id="KW-1185">Reference proteome</keyword>
<evidence type="ECO:0000256" key="1">
    <source>
        <dbReference type="SAM" id="MobiDB-lite"/>
    </source>
</evidence>
<feature type="region of interest" description="Disordered" evidence="1">
    <location>
        <begin position="28"/>
        <end position="78"/>
    </location>
</feature>
<accession>A0AA40BZ57</accession>
<reference evidence="2" key="1">
    <citation type="submission" date="2023-06" db="EMBL/GenBank/DDBJ databases">
        <title>Genome-scale phylogeny and comparative genomics of the fungal order Sordariales.</title>
        <authorList>
            <consortium name="Lawrence Berkeley National Laboratory"/>
            <person name="Hensen N."/>
            <person name="Bonometti L."/>
            <person name="Westerberg I."/>
            <person name="Brannstrom I.O."/>
            <person name="Guillou S."/>
            <person name="Cros-Aarteil S."/>
            <person name="Calhoun S."/>
            <person name="Haridas S."/>
            <person name="Kuo A."/>
            <person name="Mondo S."/>
            <person name="Pangilinan J."/>
            <person name="Riley R."/>
            <person name="Labutti K."/>
            <person name="Andreopoulos B."/>
            <person name="Lipzen A."/>
            <person name="Chen C."/>
            <person name="Yanf M."/>
            <person name="Daum C."/>
            <person name="Ng V."/>
            <person name="Clum A."/>
            <person name="Steindorff A."/>
            <person name="Ohm R."/>
            <person name="Martin F."/>
            <person name="Silar P."/>
            <person name="Natvig D."/>
            <person name="Lalanne C."/>
            <person name="Gautier V."/>
            <person name="Ament-Velasquez S.L."/>
            <person name="Kruys A."/>
            <person name="Hutchinson M.I."/>
            <person name="Powell A.J."/>
            <person name="Barry K."/>
            <person name="Miller A.N."/>
            <person name="Grigoriev I.V."/>
            <person name="Debuchy R."/>
            <person name="Gladieux P."/>
            <person name="Thoren M.H."/>
            <person name="Johannesson H."/>
        </authorList>
    </citation>
    <scope>NUCLEOTIDE SEQUENCE</scope>
    <source>
        <strain evidence="2">CBS 606.72</strain>
    </source>
</reference>
<evidence type="ECO:0000313" key="2">
    <source>
        <dbReference type="EMBL" id="KAK0618844.1"/>
    </source>
</evidence>
<feature type="compositionally biased region" description="Low complexity" evidence="1">
    <location>
        <begin position="29"/>
        <end position="62"/>
    </location>
</feature>
<evidence type="ECO:0000313" key="3">
    <source>
        <dbReference type="Proteomes" id="UP001175000"/>
    </source>
</evidence>
<protein>
    <submittedName>
        <fullName evidence="2">Uncharacterized protein</fullName>
    </submittedName>
</protein>
<feature type="non-terminal residue" evidence="2">
    <location>
        <position position="154"/>
    </location>
</feature>
<dbReference type="Proteomes" id="UP001175000">
    <property type="component" value="Unassembled WGS sequence"/>
</dbReference>
<sequence length="154" mass="17424">LALQKYLLLHEQHESLRQHLDGLRLPLHSSDSFSSTTNTSPTTSPTRTNSTSSFSSLSSPPLQNHRLGSRSHRRTSFPPCTFTGLEPVLDETILAEMAADEAKLCDVNEGIKRTLTELLNCEAVRSDRAFRTWVQCRLMDTERELRSGRRRRSA</sequence>
<name>A0AA40BZ57_9PEZI</name>
<gene>
    <name evidence="2" type="ORF">B0T14DRAFT_410139</name>
</gene>
<comment type="caution">
    <text evidence="2">The sequence shown here is derived from an EMBL/GenBank/DDBJ whole genome shotgun (WGS) entry which is preliminary data.</text>
</comment>
<feature type="non-terminal residue" evidence="2">
    <location>
        <position position="1"/>
    </location>
</feature>
<dbReference type="AlphaFoldDB" id="A0AA40BZ57"/>
<dbReference type="EMBL" id="JAULSU010000004">
    <property type="protein sequence ID" value="KAK0618844.1"/>
    <property type="molecule type" value="Genomic_DNA"/>
</dbReference>